<evidence type="ECO:0000313" key="2">
    <source>
        <dbReference type="EMBL" id="MEK9499730.1"/>
    </source>
</evidence>
<reference evidence="2 3" key="1">
    <citation type="submission" date="2024-02" db="EMBL/GenBank/DDBJ databases">
        <title>A novel Gemmatimonadota bacterium.</title>
        <authorList>
            <person name="Du Z.-J."/>
            <person name="Ye Y.-Q."/>
        </authorList>
    </citation>
    <scope>NUCLEOTIDE SEQUENCE [LARGE SCALE GENOMIC DNA]</scope>
    <source>
        <strain evidence="2 3">DH-20</strain>
    </source>
</reference>
<gene>
    <name evidence="2" type="ORF">WI372_01885</name>
</gene>
<sequence length="152" mass="16209">MLGAIGCAPSSEQSPAPVAAVGVDSATVAAEVIEVLQASVDAWNRNDLAGFLGSYTDDPTLAFVGATGVRRGKSEVEESYRASYFSGEGEADDLAFDQFEVRPLGPGYALAHGRWTLFEPGFETQPVSGQGRFTLVLRLEGGQWRIMHDHSS</sequence>
<evidence type="ECO:0000313" key="3">
    <source>
        <dbReference type="Proteomes" id="UP001484239"/>
    </source>
</evidence>
<keyword evidence="3" id="KW-1185">Reference proteome</keyword>
<dbReference type="NCBIfam" id="TIGR02246">
    <property type="entry name" value="SgcJ/EcaC family oxidoreductase"/>
    <property type="match status" value="1"/>
</dbReference>
<protein>
    <submittedName>
        <fullName evidence="2">SgcJ/EcaC family oxidoreductase</fullName>
    </submittedName>
</protein>
<organism evidence="2 3">
    <name type="scientific">Gaopeijia maritima</name>
    <dbReference type="NCBI Taxonomy" id="3119007"/>
    <lineage>
        <taxon>Bacteria</taxon>
        <taxon>Pseudomonadati</taxon>
        <taxon>Gemmatimonadota</taxon>
        <taxon>Longimicrobiia</taxon>
        <taxon>Gaopeijiales</taxon>
        <taxon>Gaopeijiaceae</taxon>
        <taxon>Gaopeijia</taxon>
    </lineage>
</organism>
<dbReference type="InterPro" id="IPR011944">
    <property type="entry name" value="Steroid_delta5-4_isomerase"/>
</dbReference>
<dbReference type="InterPro" id="IPR027843">
    <property type="entry name" value="DUF4440"/>
</dbReference>
<dbReference type="Pfam" id="PF14534">
    <property type="entry name" value="DUF4440"/>
    <property type="match status" value="1"/>
</dbReference>
<dbReference type="RefSeq" id="WP_405278435.1">
    <property type="nucleotide sequence ID" value="NZ_CP144380.1"/>
</dbReference>
<dbReference type="Gene3D" id="3.10.450.50">
    <property type="match status" value="1"/>
</dbReference>
<comment type="caution">
    <text evidence="2">The sequence shown here is derived from an EMBL/GenBank/DDBJ whole genome shotgun (WGS) entry which is preliminary data.</text>
</comment>
<evidence type="ECO:0000259" key="1">
    <source>
        <dbReference type="Pfam" id="PF14534"/>
    </source>
</evidence>
<name>A0ABU9E7Y4_9BACT</name>
<accession>A0ABU9E7Y4</accession>
<dbReference type="SUPFAM" id="SSF54427">
    <property type="entry name" value="NTF2-like"/>
    <property type="match status" value="1"/>
</dbReference>
<feature type="domain" description="DUF4440" evidence="1">
    <location>
        <begin position="33"/>
        <end position="146"/>
    </location>
</feature>
<dbReference type="InterPro" id="IPR032710">
    <property type="entry name" value="NTF2-like_dom_sf"/>
</dbReference>
<dbReference type="EMBL" id="JBBHLI010000001">
    <property type="protein sequence ID" value="MEK9499730.1"/>
    <property type="molecule type" value="Genomic_DNA"/>
</dbReference>
<dbReference type="Proteomes" id="UP001484239">
    <property type="component" value="Unassembled WGS sequence"/>
</dbReference>
<proteinExistence type="predicted"/>